<dbReference type="EMBL" id="JBBNAE010000002">
    <property type="protein sequence ID" value="KAK9144931.1"/>
    <property type="molecule type" value="Genomic_DNA"/>
</dbReference>
<dbReference type="Proteomes" id="UP001417504">
    <property type="component" value="Unassembled WGS sequence"/>
</dbReference>
<gene>
    <name evidence="1" type="ORF">Sjap_004834</name>
</gene>
<evidence type="ECO:0000313" key="1">
    <source>
        <dbReference type="EMBL" id="KAK9144931.1"/>
    </source>
</evidence>
<organism evidence="1 2">
    <name type="scientific">Stephania japonica</name>
    <dbReference type="NCBI Taxonomy" id="461633"/>
    <lineage>
        <taxon>Eukaryota</taxon>
        <taxon>Viridiplantae</taxon>
        <taxon>Streptophyta</taxon>
        <taxon>Embryophyta</taxon>
        <taxon>Tracheophyta</taxon>
        <taxon>Spermatophyta</taxon>
        <taxon>Magnoliopsida</taxon>
        <taxon>Ranunculales</taxon>
        <taxon>Menispermaceae</taxon>
        <taxon>Menispermoideae</taxon>
        <taxon>Cissampelideae</taxon>
        <taxon>Stephania</taxon>
    </lineage>
</organism>
<proteinExistence type="predicted"/>
<protein>
    <submittedName>
        <fullName evidence="1">Uncharacterized protein</fullName>
    </submittedName>
</protein>
<evidence type="ECO:0000313" key="2">
    <source>
        <dbReference type="Proteomes" id="UP001417504"/>
    </source>
</evidence>
<name>A0AAP0K2W9_9MAGN</name>
<dbReference type="AlphaFoldDB" id="A0AAP0K2W9"/>
<reference evidence="1 2" key="1">
    <citation type="submission" date="2024-01" db="EMBL/GenBank/DDBJ databases">
        <title>Genome assemblies of Stephania.</title>
        <authorList>
            <person name="Yang L."/>
        </authorList>
    </citation>
    <scope>NUCLEOTIDE SEQUENCE [LARGE SCALE GENOMIC DNA]</scope>
    <source>
        <strain evidence="1">QJT</strain>
        <tissue evidence="1">Leaf</tissue>
    </source>
</reference>
<sequence length="97" mass="11194">MMHDVEVLDFGAATQLNNSKFTIERAWQREREELEVLKSSLTLILIKGRTRGLTSFSSELQSQQKDLEDICDMGRDAGGRKEILNQVRDAVETWDFF</sequence>
<accession>A0AAP0K2W9</accession>
<keyword evidence="2" id="KW-1185">Reference proteome</keyword>
<comment type="caution">
    <text evidence="1">The sequence shown here is derived from an EMBL/GenBank/DDBJ whole genome shotgun (WGS) entry which is preliminary data.</text>
</comment>